<name>A0A1Y2DJV8_9PEZI</name>
<keyword evidence="2" id="KW-0472">Membrane</keyword>
<feature type="compositionally biased region" description="Polar residues" evidence="1">
    <location>
        <begin position="126"/>
        <end position="159"/>
    </location>
</feature>
<dbReference type="OrthoDB" id="4721035at2759"/>
<evidence type="ECO:0008006" key="5">
    <source>
        <dbReference type="Google" id="ProtNLM"/>
    </source>
</evidence>
<feature type="transmembrane region" description="Helical" evidence="2">
    <location>
        <begin position="209"/>
        <end position="234"/>
    </location>
</feature>
<keyword evidence="2" id="KW-0812">Transmembrane</keyword>
<dbReference type="GeneID" id="63781710"/>
<dbReference type="Proteomes" id="UP000193689">
    <property type="component" value="Unassembled WGS sequence"/>
</dbReference>
<feature type="region of interest" description="Disordered" evidence="1">
    <location>
        <begin position="26"/>
        <end position="169"/>
    </location>
</feature>
<evidence type="ECO:0000256" key="2">
    <source>
        <dbReference type="SAM" id="Phobius"/>
    </source>
</evidence>
<keyword evidence="2" id="KW-1133">Transmembrane helix</keyword>
<sequence>MAADRRQDEALPEQRSISSVVFSAFSRQPNYQRMDSDSEIDLAEFKPTSEPMRSMDMPSKRQSQPPEIQPVSPLIMDASDQNFPPLTGRAASPPLDPESDTVDIATSASAPASRKAPRRTRFTEMLRSSVSSPLEKGTTPSGTDGENSSAETSPVNPSGTPRDPNHLHPITEYYSQESRDDTDNLSLKYTQAPVDCHSKQDVHIRPWSWLYVTLVTLSIYSTLLSGLWFVVSIYQPRYGRGISSGNGANALAPATASTLAALFAKTIELSFVTVFVGCLGQVLTRRSFIKRSTGITLAEMTMRNWVIQPGSLFTHWKGIPYAARTVMGVLTLLATLSSTFYTTASDAMVTPKLKFGDWQNKELSGLVRSSYANPIFAQETCTTPINLTFDVNALSSCLDVQYSGQSFRNLLAFMKTWQDTEGNQSSAVDDKLQNRPTGTALLFDNTTLTSSWIESEFGDPAESFKKHHRIINNVTLAMPHPGVYTAATDPVNEVLQPSDLSGVGEYQVRASVVAPTVNVMCVNMAREELDPLIYTSWPHAINNSTDVPGHLKGHEAWLDEVPVFSAKEWLNKTVVDDIFRWGEQYGRRPPVFQLFPIDYNMITNTSVIESDAIYILAKSNHTYAVNYNLCELRSWLSPKCSTQFNISGISGAQMKAYCEDPDDKNSYLNSVPGPVELTETKSDWRNFADQWRLSMDLNGGVYNSNASNARIMGDLILQQPRLSPTMPSMAEALAVLASSTLVVGSLQSTYKHYWDREIHELDPGVYEVFNATLKMQQYTSGHVADWQVIFYFVLGLVFFINVISLLYLISRRGMVTDFTEPQNLFALAVNSPPSQQLQGSCGGGPQKRDLVVPWRVGYAESANHYYFEEANDRPWRGRFSNQSAMNSGTELLADGSYRSSYKRLSSSRTWL</sequence>
<feature type="transmembrane region" description="Helical" evidence="2">
    <location>
        <begin position="321"/>
        <end position="341"/>
    </location>
</feature>
<accession>A0A1Y2DJV8</accession>
<dbReference type="RefSeq" id="XP_040712094.1">
    <property type="nucleotide sequence ID" value="XM_040865498.1"/>
</dbReference>
<evidence type="ECO:0000313" key="4">
    <source>
        <dbReference type="Proteomes" id="UP000193689"/>
    </source>
</evidence>
<evidence type="ECO:0000313" key="3">
    <source>
        <dbReference type="EMBL" id="ORY59520.1"/>
    </source>
</evidence>
<comment type="caution">
    <text evidence="3">The sequence shown here is derived from an EMBL/GenBank/DDBJ whole genome shotgun (WGS) entry which is preliminary data.</text>
</comment>
<evidence type="ECO:0000256" key="1">
    <source>
        <dbReference type="SAM" id="MobiDB-lite"/>
    </source>
</evidence>
<keyword evidence="4" id="KW-1185">Reference proteome</keyword>
<dbReference type="AlphaFoldDB" id="A0A1Y2DJV8"/>
<dbReference type="InParanoid" id="A0A1Y2DJV8"/>
<gene>
    <name evidence="3" type="ORF">BCR38DRAFT_58785</name>
</gene>
<dbReference type="EMBL" id="MCFJ01000013">
    <property type="protein sequence ID" value="ORY59520.1"/>
    <property type="molecule type" value="Genomic_DNA"/>
</dbReference>
<feature type="transmembrane region" description="Helical" evidence="2">
    <location>
        <begin position="254"/>
        <end position="283"/>
    </location>
</feature>
<feature type="transmembrane region" description="Helical" evidence="2">
    <location>
        <begin position="788"/>
        <end position="809"/>
    </location>
</feature>
<protein>
    <recommendedName>
        <fullName evidence="5">Mcm2 3 5 family protein</fullName>
    </recommendedName>
</protein>
<feature type="compositionally biased region" description="Low complexity" evidence="1">
    <location>
        <begin position="105"/>
        <end position="114"/>
    </location>
</feature>
<reference evidence="3 4" key="1">
    <citation type="submission" date="2016-07" db="EMBL/GenBank/DDBJ databases">
        <title>Pervasive Adenine N6-methylation of Active Genes in Fungi.</title>
        <authorList>
            <consortium name="DOE Joint Genome Institute"/>
            <person name="Mondo S.J."/>
            <person name="Dannebaum R.O."/>
            <person name="Kuo R.C."/>
            <person name="Labutti K."/>
            <person name="Haridas S."/>
            <person name="Kuo A."/>
            <person name="Salamov A."/>
            <person name="Ahrendt S.R."/>
            <person name="Lipzen A."/>
            <person name="Sullivan W."/>
            <person name="Andreopoulos W.B."/>
            <person name="Clum A."/>
            <person name="Lindquist E."/>
            <person name="Daum C."/>
            <person name="Ramamoorthy G.K."/>
            <person name="Gryganskyi A."/>
            <person name="Culley D."/>
            <person name="Magnuson J.K."/>
            <person name="James T.Y."/>
            <person name="O'Malley M.A."/>
            <person name="Stajich J.E."/>
            <person name="Spatafora J.W."/>
            <person name="Visel A."/>
            <person name="Grigoriev I.V."/>
        </authorList>
    </citation>
    <scope>NUCLEOTIDE SEQUENCE [LARGE SCALE GENOMIC DNA]</scope>
    <source>
        <strain evidence="3 4">CBS 129021</strain>
    </source>
</reference>
<proteinExistence type="predicted"/>
<organism evidence="3 4">
    <name type="scientific">Pseudomassariella vexata</name>
    <dbReference type="NCBI Taxonomy" id="1141098"/>
    <lineage>
        <taxon>Eukaryota</taxon>
        <taxon>Fungi</taxon>
        <taxon>Dikarya</taxon>
        <taxon>Ascomycota</taxon>
        <taxon>Pezizomycotina</taxon>
        <taxon>Sordariomycetes</taxon>
        <taxon>Xylariomycetidae</taxon>
        <taxon>Amphisphaeriales</taxon>
        <taxon>Pseudomassariaceae</taxon>
        <taxon>Pseudomassariella</taxon>
    </lineage>
</organism>